<feature type="coiled-coil region" evidence="1">
    <location>
        <begin position="114"/>
        <end position="141"/>
    </location>
</feature>
<dbReference type="PANTHER" id="PTHR21596:SF3">
    <property type="entry name" value="FACTOR OF DNA METHYLATION 1-RELATED"/>
    <property type="match status" value="1"/>
</dbReference>
<dbReference type="GO" id="GO:0080188">
    <property type="term" value="P:gene silencing by siRNA-directed DNA methylation"/>
    <property type="evidence" value="ECO:0007669"/>
    <property type="project" value="InterPro"/>
</dbReference>
<name>A0AAD4NZG4_PERFH</name>
<dbReference type="Pfam" id="PF03470">
    <property type="entry name" value="zf-XS"/>
    <property type="match status" value="1"/>
</dbReference>
<dbReference type="AlphaFoldDB" id="A0AAD4NZG4"/>
<keyword evidence="1" id="KW-0175">Coiled coil</keyword>
<feature type="domain" description="Zinc finger-XS" evidence="2">
    <location>
        <begin position="53"/>
        <end position="94"/>
    </location>
</feature>
<reference evidence="3 4" key="1">
    <citation type="journal article" date="2021" name="Nat. Commun.">
        <title>Incipient diploidization of the medicinal plant Perilla within 10,000 years.</title>
        <authorList>
            <person name="Zhang Y."/>
            <person name="Shen Q."/>
            <person name="Leng L."/>
            <person name="Zhang D."/>
            <person name="Chen S."/>
            <person name="Shi Y."/>
            <person name="Ning Z."/>
            <person name="Chen S."/>
        </authorList>
    </citation>
    <scope>NUCLEOTIDE SEQUENCE [LARGE SCALE GENOMIC DNA]</scope>
    <source>
        <strain evidence="4">cv. PC099</strain>
    </source>
</reference>
<comment type="caution">
    <text evidence="3">The sequence shown here is derived from an EMBL/GenBank/DDBJ whole genome shotgun (WGS) entry which is preliminary data.</text>
</comment>
<protein>
    <recommendedName>
        <fullName evidence="2">Zinc finger-XS domain-containing protein</fullName>
    </recommendedName>
</protein>
<evidence type="ECO:0000313" key="3">
    <source>
        <dbReference type="EMBL" id="KAH6820525.1"/>
    </source>
</evidence>
<organism evidence="3 4">
    <name type="scientific">Perilla frutescens var. hirtella</name>
    <name type="common">Perilla citriodora</name>
    <name type="synonym">Perilla setoyensis</name>
    <dbReference type="NCBI Taxonomy" id="608512"/>
    <lineage>
        <taxon>Eukaryota</taxon>
        <taxon>Viridiplantae</taxon>
        <taxon>Streptophyta</taxon>
        <taxon>Embryophyta</taxon>
        <taxon>Tracheophyta</taxon>
        <taxon>Spermatophyta</taxon>
        <taxon>Magnoliopsida</taxon>
        <taxon>eudicotyledons</taxon>
        <taxon>Gunneridae</taxon>
        <taxon>Pentapetalae</taxon>
        <taxon>asterids</taxon>
        <taxon>lamiids</taxon>
        <taxon>Lamiales</taxon>
        <taxon>Lamiaceae</taxon>
        <taxon>Nepetoideae</taxon>
        <taxon>Elsholtzieae</taxon>
        <taxon>Perilla</taxon>
    </lineage>
</organism>
<dbReference type="EMBL" id="SDAM02003674">
    <property type="protein sequence ID" value="KAH6820525.1"/>
    <property type="molecule type" value="Genomic_DNA"/>
</dbReference>
<evidence type="ECO:0000313" key="4">
    <source>
        <dbReference type="Proteomes" id="UP001190926"/>
    </source>
</evidence>
<keyword evidence="4" id="KW-1185">Reference proteome</keyword>
<proteinExistence type="predicted"/>
<sequence length="143" mass="16848">MSSRINLKKENMSLDKDFDHLNDSLMNEYKELSYKYLQFRTYRLRGSNGDFGCPFCDHKEEHQNNQYKHLLFHAIQVSESSESGKQRANHLAMAKYIVIDLADDVKAEDSSKGEMDTAHRVRQLERELNEKTDEMNDLITKER</sequence>
<evidence type="ECO:0000259" key="2">
    <source>
        <dbReference type="Pfam" id="PF03470"/>
    </source>
</evidence>
<dbReference type="PANTHER" id="PTHR21596">
    <property type="entry name" value="RIBONUCLEASE P SUBUNIT P38"/>
    <property type="match status" value="1"/>
</dbReference>
<dbReference type="InterPro" id="IPR005381">
    <property type="entry name" value="Znf-XS_domain"/>
</dbReference>
<dbReference type="InterPro" id="IPR045177">
    <property type="entry name" value="FDM1-5/IDN2"/>
</dbReference>
<accession>A0AAD4NZG4</accession>
<dbReference type="Proteomes" id="UP001190926">
    <property type="component" value="Unassembled WGS sequence"/>
</dbReference>
<gene>
    <name evidence="3" type="ORF">C2S53_008798</name>
</gene>
<evidence type="ECO:0000256" key="1">
    <source>
        <dbReference type="SAM" id="Coils"/>
    </source>
</evidence>